<dbReference type="SUPFAM" id="SSF109604">
    <property type="entry name" value="HD-domain/PDEase-like"/>
    <property type="match status" value="1"/>
</dbReference>
<sequence length="257" mass="28960">MSWISTYTGRHFNYTEPSLDSISLLDIAHALSQINRFCGHTNWPYSVAQHSVGASYIVPQEFALEALMHDAHEAYVNDMMSPLKHFLPDYKAVETRIEQLVRLKFGLPLKTSPEVKHADLVMLATEKEALLHANSGDWPILEGITPSNRIIVPMSHVEAKQQFIHRFHDLTAGQYFAVDYEGEPVYSGPPEDDTLVIENAMHSLMLRNIQQGLKLPGRKPLSAEVLDHVNHLHADNEHLRSVICELEAQLNAGVQRG</sequence>
<evidence type="ECO:0000313" key="4">
    <source>
        <dbReference type="Proteomes" id="UP001165145"/>
    </source>
</evidence>
<reference evidence="1" key="1">
    <citation type="submission" date="2022-06" db="EMBL/GenBank/DDBJ databases">
        <title>Draft genome sequences of Pectobacterium carotovorum subsp. carotovorum str. NBRC12380.</title>
        <authorList>
            <person name="Wakabayashi Y."/>
            <person name="Kojima K."/>
        </authorList>
    </citation>
    <scope>NUCLEOTIDE SEQUENCE</scope>
    <source>
        <strain evidence="1">NBRC 12380</strain>
    </source>
</reference>
<dbReference type="EMBL" id="BSRL01000001">
    <property type="protein sequence ID" value="GLV68425.1"/>
    <property type="molecule type" value="Genomic_DNA"/>
</dbReference>
<dbReference type="Proteomes" id="UP001165145">
    <property type="component" value="Unassembled WGS sequence"/>
</dbReference>
<keyword evidence="3" id="KW-1185">Reference proteome</keyword>
<comment type="caution">
    <text evidence="2">The sequence shown here is derived from an EMBL/GenBank/DDBJ whole genome shotgun (WGS) entry which is preliminary data.</text>
</comment>
<reference evidence="2" key="2">
    <citation type="submission" date="2023-02" db="EMBL/GenBank/DDBJ databases">
        <title>Pectobacterium carotovorum subsp. carotovorum NBRC 12380.</title>
        <authorList>
            <person name="Ichikawa N."/>
            <person name="Sato H."/>
            <person name="Tonouchi N."/>
        </authorList>
    </citation>
    <scope>NUCLEOTIDE SEQUENCE</scope>
    <source>
        <strain evidence="2">NBRC 12380</strain>
    </source>
</reference>
<evidence type="ECO:0000313" key="3">
    <source>
        <dbReference type="Proteomes" id="UP001058167"/>
    </source>
</evidence>
<evidence type="ECO:0000313" key="1">
    <source>
        <dbReference type="EMBL" id="GKX49279.1"/>
    </source>
</evidence>
<proteinExistence type="predicted"/>
<gene>
    <name evidence="2" type="ORF">Pcaca03_08690</name>
    <name evidence="1" type="ORF">SOASR016_40310</name>
</gene>
<dbReference type="EMBL" id="BRLF01000013">
    <property type="protein sequence ID" value="GKX49279.1"/>
    <property type="molecule type" value="Genomic_DNA"/>
</dbReference>
<accession>A0AAI9KX62</accession>
<organism evidence="2 4">
    <name type="scientific">Pectobacterium carotovorum subsp. carotovorum</name>
    <name type="common">Erwinia carotovora subsp. carotovora</name>
    <dbReference type="NCBI Taxonomy" id="555"/>
    <lineage>
        <taxon>Bacteria</taxon>
        <taxon>Pseudomonadati</taxon>
        <taxon>Pseudomonadota</taxon>
        <taxon>Gammaproteobacteria</taxon>
        <taxon>Enterobacterales</taxon>
        <taxon>Pectobacteriaceae</taxon>
        <taxon>Pectobacterium</taxon>
    </lineage>
</organism>
<evidence type="ECO:0000313" key="2">
    <source>
        <dbReference type="EMBL" id="GLV68425.1"/>
    </source>
</evidence>
<dbReference type="Proteomes" id="UP001058167">
    <property type="component" value="Unassembled WGS sequence"/>
</dbReference>
<dbReference type="Gene3D" id="1.10.3210.10">
    <property type="entry name" value="Hypothetical protein af1432"/>
    <property type="match status" value="1"/>
</dbReference>
<name>A0AAI9KX62_PECCC</name>
<protein>
    <submittedName>
        <fullName evidence="2">Uncharacterized protein</fullName>
    </submittedName>
</protein>
<dbReference type="AlphaFoldDB" id="A0AAI9KX62"/>